<feature type="compositionally biased region" description="Basic and acidic residues" evidence="1">
    <location>
        <begin position="106"/>
        <end position="121"/>
    </location>
</feature>
<protein>
    <submittedName>
        <fullName evidence="2">Uncharacterized protein</fullName>
    </submittedName>
</protein>
<feature type="region of interest" description="Disordered" evidence="1">
    <location>
        <begin position="79"/>
        <end position="122"/>
    </location>
</feature>
<sequence>MAHRLAAVALRETGRDGSTTRCALPRGGRKGAARTPAQASSIARAGPLRRIRDRVRSQPLALQRHVVLVPAGQRILDGQRSRRRRGVRRGGVAGQVDMPGVQFRTELSEKSQPRSGRHSDRLASAVRVGAPLTGLSPSRAHGRVRRLDRDPRDVARFDDAYRFLIFGLPFTPCNRARRRR</sequence>
<name>A0A918HPN0_9ACTN</name>
<reference evidence="2" key="2">
    <citation type="submission" date="2020-09" db="EMBL/GenBank/DDBJ databases">
        <authorList>
            <person name="Sun Q."/>
            <person name="Ohkuma M."/>
        </authorList>
    </citation>
    <scope>NUCLEOTIDE SEQUENCE</scope>
    <source>
        <strain evidence="2">JCM 4125</strain>
    </source>
</reference>
<dbReference type="Proteomes" id="UP000646776">
    <property type="component" value="Unassembled WGS sequence"/>
</dbReference>
<proteinExistence type="predicted"/>
<organism evidence="2 3">
    <name type="scientific">Streptomyces phaeofaciens</name>
    <dbReference type="NCBI Taxonomy" id="68254"/>
    <lineage>
        <taxon>Bacteria</taxon>
        <taxon>Bacillati</taxon>
        <taxon>Actinomycetota</taxon>
        <taxon>Actinomycetes</taxon>
        <taxon>Kitasatosporales</taxon>
        <taxon>Streptomycetaceae</taxon>
        <taxon>Streptomyces</taxon>
    </lineage>
</organism>
<evidence type="ECO:0000313" key="2">
    <source>
        <dbReference type="EMBL" id="GGT90368.1"/>
    </source>
</evidence>
<keyword evidence="3" id="KW-1185">Reference proteome</keyword>
<dbReference type="AlphaFoldDB" id="A0A918HPN0"/>
<evidence type="ECO:0000256" key="1">
    <source>
        <dbReference type="SAM" id="MobiDB-lite"/>
    </source>
</evidence>
<dbReference type="EMBL" id="BMSA01000037">
    <property type="protein sequence ID" value="GGT90368.1"/>
    <property type="molecule type" value="Genomic_DNA"/>
</dbReference>
<accession>A0A918HPN0</accession>
<reference evidence="2" key="1">
    <citation type="journal article" date="2014" name="Int. J. Syst. Evol. Microbiol.">
        <title>Complete genome sequence of Corynebacterium casei LMG S-19264T (=DSM 44701T), isolated from a smear-ripened cheese.</title>
        <authorList>
            <consortium name="US DOE Joint Genome Institute (JGI-PGF)"/>
            <person name="Walter F."/>
            <person name="Albersmeier A."/>
            <person name="Kalinowski J."/>
            <person name="Ruckert C."/>
        </authorList>
    </citation>
    <scope>NUCLEOTIDE SEQUENCE</scope>
    <source>
        <strain evidence="2">JCM 4125</strain>
    </source>
</reference>
<gene>
    <name evidence="2" type="ORF">GCM10010226_80700</name>
</gene>
<evidence type="ECO:0000313" key="3">
    <source>
        <dbReference type="Proteomes" id="UP000646776"/>
    </source>
</evidence>
<comment type="caution">
    <text evidence="2">The sequence shown here is derived from an EMBL/GenBank/DDBJ whole genome shotgun (WGS) entry which is preliminary data.</text>
</comment>
<feature type="region of interest" description="Disordered" evidence="1">
    <location>
        <begin position="12"/>
        <end position="42"/>
    </location>
</feature>